<evidence type="ECO:0000256" key="2">
    <source>
        <dbReference type="ARBA" id="ARBA00022722"/>
    </source>
</evidence>
<feature type="binding site" evidence="6">
    <location>
        <position position="6"/>
    </location>
    <ligand>
        <name>Mg(2+)</name>
        <dbReference type="ChEBI" id="CHEBI:18420"/>
    </ligand>
</feature>
<comment type="function">
    <text evidence="6">Toxic component of a toxin-antitoxin (TA) system. An RNase.</text>
</comment>
<dbReference type="OrthoDB" id="1525146at2"/>
<keyword evidence="5 6" id="KW-0460">Magnesium</keyword>
<comment type="caution">
    <text evidence="8">The sequence shown here is derived from an EMBL/GenBank/DDBJ whole genome shotgun (WGS) entry which is preliminary data.</text>
</comment>
<dbReference type="InterPro" id="IPR029060">
    <property type="entry name" value="PIN-like_dom_sf"/>
</dbReference>
<evidence type="ECO:0000256" key="6">
    <source>
        <dbReference type="HAMAP-Rule" id="MF_00265"/>
    </source>
</evidence>
<evidence type="ECO:0000313" key="8">
    <source>
        <dbReference type="EMBL" id="KIP53927.1"/>
    </source>
</evidence>
<feature type="binding site" evidence="6">
    <location>
        <position position="91"/>
    </location>
    <ligand>
        <name>Mg(2+)</name>
        <dbReference type="ChEBI" id="CHEBI:18420"/>
    </ligand>
</feature>
<evidence type="ECO:0000259" key="7">
    <source>
        <dbReference type="Pfam" id="PF01850"/>
    </source>
</evidence>
<keyword evidence="2 6" id="KW-0540">Nuclease</keyword>
<dbReference type="CDD" id="cd09874">
    <property type="entry name" value="PIN_MT3492-like"/>
    <property type="match status" value="1"/>
</dbReference>
<dbReference type="Proteomes" id="UP000032120">
    <property type="component" value="Unassembled WGS sequence"/>
</dbReference>
<keyword evidence="6" id="KW-0800">Toxin</keyword>
<dbReference type="AlphaFoldDB" id="A0A0D0ISK2"/>
<keyword evidence="4 6" id="KW-0378">Hydrolase</keyword>
<name>A0A0D0ISK2_9MICO</name>
<keyword evidence="3 6" id="KW-0479">Metal-binding</keyword>
<dbReference type="EC" id="3.1.-.-" evidence="6"/>
<dbReference type="RefSeq" id="WP_042542603.1">
    <property type="nucleotide sequence ID" value="NZ_JXSQ01000001.1"/>
</dbReference>
<keyword evidence="9" id="KW-1185">Reference proteome</keyword>
<sequence>MLVYADTSALVKLVLDEPESEHLVEWFNETGAQAATSWLTLVELRRAIARSAPWRAPDVADVLNACQTIVLDRETLEVAARLQPATLRTLDAVHLAAALTLGPDLAGMLVYDARLAHAAREAGIRPFAPGAQTG</sequence>
<dbReference type="InterPro" id="IPR002716">
    <property type="entry name" value="PIN_dom"/>
</dbReference>
<accession>A0A0D0ISK2</accession>
<dbReference type="GO" id="GO:0016787">
    <property type="term" value="F:hydrolase activity"/>
    <property type="evidence" value="ECO:0007669"/>
    <property type="project" value="UniProtKB-KW"/>
</dbReference>
<dbReference type="GO" id="GO:0000287">
    <property type="term" value="F:magnesium ion binding"/>
    <property type="evidence" value="ECO:0007669"/>
    <property type="project" value="UniProtKB-UniRule"/>
</dbReference>
<protein>
    <recommendedName>
        <fullName evidence="6">Ribonuclease VapC</fullName>
        <shortName evidence="6">RNase VapC</shortName>
        <ecNumber evidence="6">3.1.-.-</ecNumber>
    </recommendedName>
    <alternativeName>
        <fullName evidence="6">Toxin VapC</fullName>
    </alternativeName>
</protein>
<evidence type="ECO:0000256" key="1">
    <source>
        <dbReference type="ARBA" id="ARBA00022649"/>
    </source>
</evidence>
<dbReference type="GO" id="GO:0004540">
    <property type="term" value="F:RNA nuclease activity"/>
    <property type="evidence" value="ECO:0007669"/>
    <property type="project" value="InterPro"/>
</dbReference>
<evidence type="ECO:0000256" key="5">
    <source>
        <dbReference type="ARBA" id="ARBA00022842"/>
    </source>
</evidence>
<dbReference type="GO" id="GO:0090729">
    <property type="term" value="F:toxin activity"/>
    <property type="evidence" value="ECO:0007669"/>
    <property type="project" value="UniProtKB-KW"/>
</dbReference>
<reference evidence="8 9" key="1">
    <citation type="submission" date="2015-01" db="EMBL/GenBank/DDBJ databases">
        <title>Draft genome sequence of Leucobacter komagatae strain VKM ST2845.</title>
        <authorList>
            <person name="Karlyshev A.V."/>
            <person name="Kudryashova E.B."/>
        </authorList>
    </citation>
    <scope>NUCLEOTIDE SEQUENCE [LARGE SCALE GENOMIC DNA]</scope>
    <source>
        <strain evidence="8 9">VKM ST2845</strain>
    </source>
</reference>
<feature type="domain" description="PIN" evidence="7">
    <location>
        <begin position="3"/>
        <end position="105"/>
    </location>
</feature>
<comment type="similarity">
    <text evidence="6">Belongs to the PINc/VapC protein family.</text>
</comment>
<dbReference type="InterPro" id="IPR022907">
    <property type="entry name" value="VapC_family"/>
</dbReference>
<dbReference type="HAMAP" id="MF_00265">
    <property type="entry name" value="VapC_Nob1"/>
    <property type="match status" value="1"/>
</dbReference>
<keyword evidence="1 6" id="KW-1277">Toxin-antitoxin system</keyword>
<proteinExistence type="inferred from homology"/>
<dbReference type="EMBL" id="JXSQ01000001">
    <property type="protein sequence ID" value="KIP53927.1"/>
    <property type="molecule type" value="Genomic_DNA"/>
</dbReference>
<evidence type="ECO:0000313" key="9">
    <source>
        <dbReference type="Proteomes" id="UP000032120"/>
    </source>
</evidence>
<gene>
    <name evidence="6" type="primary">vapC</name>
    <name evidence="8" type="ORF">SD72_01350</name>
</gene>
<evidence type="ECO:0000256" key="3">
    <source>
        <dbReference type="ARBA" id="ARBA00022723"/>
    </source>
</evidence>
<dbReference type="SUPFAM" id="SSF88723">
    <property type="entry name" value="PIN domain-like"/>
    <property type="match status" value="1"/>
</dbReference>
<dbReference type="Gene3D" id="3.40.50.1010">
    <property type="entry name" value="5'-nuclease"/>
    <property type="match status" value="1"/>
</dbReference>
<dbReference type="Pfam" id="PF01850">
    <property type="entry name" value="PIN"/>
    <property type="match status" value="1"/>
</dbReference>
<organism evidence="8 9">
    <name type="scientific">Leucobacter komagatae</name>
    <dbReference type="NCBI Taxonomy" id="55969"/>
    <lineage>
        <taxon>Bacteria</taxon>
        <taxon>Bacillati</taxon>
        <taxon>Actinomycetota</taxon>
        <taxon>Actinomycetes</taxon>
        <taxon>Micrococcales</taxon>
        <taxon>Microbacteriaceae</taxon>
        <taxon>Leucobacter</taxon>
    </lineage>
</organism>
<comment type="cofactor">
    <cofactor evidence="6">
        <name>Mg(2+)</name>
        <dbReference type="ChEBI" id="CHEBI:18420"/>
    </cofactor>
</comment>
<evidence type="ECO:0000256" key="4">
    <source>
        <dbReference type="ARBA" id="ARBA00022801"/>
    </source>
</evidence>